<dbReference type="EMBL" id="JAOVZQ010000001">
    <property type="protein sequence ID" value="MCY0095782.1"/>
    <property type="molecule type" value="Genomic_DNA"/>
</dbReference>
<organism evidence="3 4">
    <name type="scientific">Hoeflea ulvae</name>
    <dbReference type="NCBI Taxonomy" id="2983764"/>
    <lineage>
        <taxon>Bacteria</taxon>
        <taxon>Pseudomonadati</taxon>
        <taxon>Pseudomonadota</taxon>
        <taxon>Alphaproteobacteria</taxon>
        <taxon>Hyphomicrobiales</taxon>
        <taxon>Rhizobiaceae</taxon>
        <taxon>Hoeflea</taxon>
    </lineage>
</organism>
<dbReference type="InterPro" id="IPR027266">
    <property type="entry name" value="TrmE/GcvT-like"/>
</dbReference>
<dbReference type="Gene3D" id="3.30.1360.120">
    <property type="entry name" value="Probable tRNA modification gtpase trme, domain 1"/>
    <property type="match status" value="2"/>
</dbReference>
<dbReference type="InterPro" id="IPR057460">
    <property type="entry name" value="CAF17_C"/>
</dbReference>
<reference evidence="3" key="1">
    <citation type="submission" date="2022-10" db="EMBL/GenBank/DDBJ databases">
        <title>Hoeflea sp. J2-29, isolated from marine algae.</title>
        <authorList>
            <person name="Kristyanto S."/>
            <person name="Kim J.M."/>
            <person name="Jeon C.O."/>
        </authorList>
    </citation>
    <scope>NUCLEOTIDE SEQUENCE</scope>
    <source>
        <strain evidence="3">J2-29</strain>
    </source>
</reference>
<dbReference type="Pfam" id="PF25455">
    <property type="entry name" value="Beta-barrel_CAF17_C"/>
    <property type="match status" value="1"/>
</dbReference>
<protein>
    <submittedName>
        <fullName evidence="3">Folate-binding protein</fullName>
    </submittedName>
</protein>
<keyword evidence="1" id="KW-0809">Transit peptide</keyword>
<comment type="caution">
    <text evidence="3">The sequence shown here is derived from an EMBL/GenBank/DDBJ whole genome shotgun (WGS) entry which is preliminary data.</text>
</comment>
<dbReference type="NCBIfam" id="TIGR03317">
    <property type="entry name" value="ygfZ_signature"/>
    <property type="match status" value="1"/>
</dbReference>
<feature type="domain" description="CAF17 C-terminal" evidence="2">
    <location>
        <begin position="198"/>
        <end position="274"/>
    </location>
</feature>
<dbReference type="PANTHER" id="PTHR22602:SF0">
    <property type="entry name" value="TRANSFERASE CAF17, MITOCHONDRIAL-RELATED"/>
    <property type="match status" value="1"/>
</dbReference>
<evidence type="ECO:0000259" key="2">
    <source>
        <dbReference type="Pfam" id="PF25455"/>
    </source>
</evidence>
<dbReference type="Proteomes" id="UP001081283">
    <property type="component" value="Unassembled WGS sequence"/>
</dbReference>
<evidence type="ECO:0000313" key="4">
    <source>
        <dbReference type="Proteomes" id="UP001081283"/>
    </source>
</evidence>
<dbReference type="SUPFAM" id="SSF103025">
    <property type="entry name" value="Folate-binding domain"/>
    <property type="match status" value="1"/>
</dbReference>
<proteinExistence type="predicted"/>
<evidence type="ECO:0000256" key="1">
    <source>
        <dbReference type="ARBA" id="ARBA00022946"/>
    </source>
</evidence>
<sequence>MPALVLADRILVRVDGADAGHFLQNLITANIDALPDGQARPAALLTPQGKILFDFLISKSGETGFNCDIRTEIADDFVRRLTLYKLRAAVTLEKSADTPVIAGWDGNAPVGALADTRFPEAAGVWRLYGSGAVLDAERPDWETMRISHGIAESGADFALSDIFPHDAMMDKNDGVDFRKGCYVGQEVVSRMHHRGTARRRVAIVTAETDLPQAPADGDGINILAGEKTVGSLGSTAGKTGLAMVRTDRVADALADNIPLTAGGTPVTLELPAWSGLSFASPAPDA</sequence>
<dbReference type="RefSeq" id="WP_267613654.1">
    <property type="nucleotide sequence ID" value="NZ_JAOVZQ010000001.1"/>
</dbReference>
<evidence type="ECO:0000313" key="3">
    <source>
        <dbReference type="EMBL" id="MCY0095782.1"/>
    </source>
</evidence>
<accession>A0ABT3YIQ4</accession>
<name>A0ABT3YIQ4_9HYPH</name>
<dbReference type="InterPro" id="IPR045179">
    <property type="entry name" value="YgfZ/GcvT"/>
</dbReference>
<dbReference type="InterPro" id="IPR017703">
    <property type="entry name" value="YgfZ/GCV_T_CS"/>
</dbReference>
<keyword evidence="4" id="KW-1185">Reference proteome</keyword>
<gene>
    <name evidence="3" type="ORF">OEG82_17400</name>
</gene>
<dbReference type="PANTHER" id="PTHR22602">
    <property type="entry name" value="TRANSFERASE CAF17, MITOCHONDRIAL-RELATED"/>
    <property type="match status" value="1"/>
</dbReference>